<evidence type="ECO:0000313" key="2">
    <source>
        <dbReference type="EMBL" id="DAE05293.1"/>
    </source>
</evidence>
<name>A0A8S5PF89_9CAUD</name>
<evidence type="ECO:0000256" key="1">
    <source>
        <dbReference type="SAM" id="Phobius"/>
    </source>
</evidence>
<keyword evidence="1" id="KW-1133">Transmembrane helix</keyword>
<accession>A0A8S5PF89</accession>
<feature type="transmembrane region" description="Helical" evidence="1">
    <location>
        <begin position="37"/>
        <end position="57"/>
    </location>
</feature>
<protein>
    <submittedName>
        <fullName evidence="2">Uncharacterized protein</fullName>
    </submittedName>
</protein>
<reference evidence="2" key="1">
    <citation type="journal article" date="2021" name="Proc. Natl. Acad. Sci. U.S.A.">
        <title>A Catalog of Tens of Thousands of Viruses from Human Metagenomes Reveals Hidden Associations with Chronic Diseases.</title>
        <authorList>
            <person name="Tisza M.J."/>
            <person name="Buck C.B."/>
        </authorList>
    </citation>
    <scope>NUCLEOTIDE SEQUENCE</scope>
    <source>
        <strain evidence="2">CtWKa2</strain>
    </source>
</reference>
<sequence>MLNKGLFPFYSFEGTVLEVTEDDDFTMQVAKGAGQTVVNTAVTVGAVALTIGAGFIMKK</sequence>
<keyword evidence="1" id="KW-0812">Transmembrane</keyword>
<proteinExistence type="predicted"/>
<keyword evidence="1" id="KW-0472">Membrane</keyword>
<dbReference type="EMBL" id="BK015407">
    <property type="protein sequence ID" value="DAE05293.1"/>
    <property type="molecule type" value="Genomic_DNA"/>
</dbReference>
<organism evidence="2">
    <name type="scientific">Siphoviridae sp. ctWKa2</name>
    <dbReference type="NCBI Taxonomy" id="2825537"/>
    <lineage>
        <taxon>Viruses</taxon>
        <taxon>Duplodnaviria</taxon>
        <taxon>Heunggongvirae</taxon>
        <taxon>Uroviricota</taxon>
        <taxon>Caudoviricetes</taxon>
    </lineage>
</organism>